<name>A0ABY4D577_9BACT</name>
<proteinExistence type="predicted"/>
<accession>A0ABY4D577</accession>
<keyword evidence="1" id="KW-0614">Plasmid</keyword>
<evidence type="ECO:0000313" key="1">
    <source>
        <dbReference type="EMBL" id="UOG77431.1"/>
    </source>
</evidence>
<organism evidence="1 2">
    <name type="scientific">Hymenobacter tibetensis</name>
    <dbReference type="NCBI Taxonomy" id="497967"/>
    <lineage>
        <taxon>Bacteria</taxon>
        <taxon>Pseudomonadati</taxon>
        <taxon>Bacteroidota</taxon>
        <taxon>Cytophagia</taxon>
        <taxon>Cytophagales</taxon>
        <taxon>Hymenobacteraceae</taxon>
        <taxon>Hymenobacter</taxon>
    </lineage>
</organism>
<gene>
    <name evidence="1" type="ORF">MTX78_23640</name>
</gene>
<dbReference type="Proteomes" id="UP000831113">
    <property type="component" value="Plasmid unnamed2"/>
</dbReference>
<reference evidence="1 2" key="1">
    <citation type="submission" date="2022-03" db="EMBL/GenBank/DDBJ databases">
        <title>Hymenobactersp. isolated from the air.</title>
        <authorList>
            <person name="Won M."/>
            <person name="Kwon S.-W."/>
        </authorList>
    </citation>
    <scope>NUCLEOTIDE SEQUENCE [LARGE SCALE GENOMIC DNA]</scope>
    <source>
        <strain evidence="1 2">KACC 21982</strain>
        <plasmid evidence="1 2">unnamed2</plasmid>
    </source>
</reference>
<sequence length="143" mass="15694">MSDVRIQTIKVVIDVELREQAPSTAPLPASDPEAEGHAYEQALFAALRADPERYAEFIKARVISRIEAFGFNNMFAGLAQLPDTYTASVVVLESLLPGFSEPAQAYLQESITNGWITESKDSIFTTVDATPVRLTVEYPPQSS</sequence>
<dbReference type="RefSeq" id="WP_243803217.1">
    <property type="nucleotide sequence ID" value="NZ_CP094671.1"/>
</dbReference>
<protein>
    <submittedName>
        <fullName evidence="1">Uncharacterized protein</fullName>
    </submittedName>
</protein>
<dbReference type="EMBL" id="CP094671">
    <property type="protein sequence ID" value="UOG77431.1"/>
    <property type="molecule type" value="Genomic_DNA"/>
</dbReference>
<evidence type="ECO:0000313" key="2">
    <source>
        <dbReference type="Proteomes" id="UP000831113"/>
    </source>
</evidence>
<keyword evidence="2" id="KW-1185">Reference proteome</keyword>
<geneLocation type="plasmid" evidence="1 2">
    <name>unnamed2</name>
</geneLocation>